<keyword evidence="1" id="KW-1133">Transmembrane helix</keyword>
<evidence type="ECO:0008006" key="4">
    <source>
        <dbReference type="Google" id="ProtNLM"/>
    </source>
</evidence>
<dbReference type="AlphaFoldDB" id="A0A8J7WDZ4"/>
<reference evidence="2" key="1">
    <citation type="submission" date="2021-04" db="EMBL/GenBank/DDBJ databases">
        <authorList>
            <person name="Yoon J."/>
        </authorList>
    </citation>
    <scope>NUCLEOTIDE SEQUENCE</scope>
    <source>
        <strain evidence="2">KMU-90</strain>
    </source>
</reference>
<keyword evidence="1" id="KW-0812">Transmembrane</keyword>
<organism evidence="2 3">
    <name type="scientific">Thetidibacter halocola</name>
    <dbReference type="NCBI Taxonomy" id="2827239"/>
    <lineage>
        <taxon>Bacteria</taxon>
        <taxon>Pseudomonadati</taxon>
        <taxon>Pseudomonadota</taxon>
        <taxon>Alphaproteobacteria</taxon>
        <taxon>Rhodobacterales</taxon>
        <taxon>Roseobacteraceae</taxon>
        <taxon>Thetidibacter</taxon>
    </lineage>
</organism>
<evidence type="ECO:0000313" key="2">
    <source>
        <dbReference type="EMBL" id="MBS0123951.1"/>
    </source>
</evidence>
<keyword evidence="3" id="KW-1185">Reference proteome</keyword>
<dbReference type="RefSeq" id="WP_212535927.1">
    <property type="nucleotide sequence ID" value="NZ_JAGTUU010000003.1"/>
</dbReference>
<sequence length="1094" mass="115028">MTDRSEIEGGRVSARRRRGGRVALWLLTSLVTALALAVWLVPGRPVAAPDWLRDRIEARIAETLPPGLSLRFGRVSVLIQRSGLPRVILWDVEFDNAAGLPIAQLSDIEAAFLPLPLLRGKPVLRELQVSGAVLTLTRDADGRIGLALGDAWGAQAAPGVPQMVAQIDRLLSDPRLQDLNLIDADALTIRYEDLRARRGWTVDGGRLRIARTDGVLDLTGDLALLAGGDAAASLELNASSAIGDSSLDFGITLAGLAARDIATQTPALAWLEALDAPISGSLRSRFEADGRLGPLNAVLTIGAGALAPNPATRPVPFDSARTYFTFDPESGDLRFDEIAVVSPLGQVTAEGLARLQGVETGWPTGLWGQFRLTRIEAREGAVMDRALAFDGAEMAFKLAFKPFRLTLGRLRPTDSDLPLNLSGELVAAPEGWQLSLDATADRTSPSQVLSFWPAGFKAKARSWVEEHVLQGGISDVTFALRALPDAPLRTYLDLAFDAGEVLFNKRLPPVQAASGRLVIDGPRLGLRLEAGQLDPGQGGPIDLAGTEVVIADLRERPSTGEISLRAQGSGTAALAFVDNEAWQVLRKAGRDAAMATGRVALTGTLRLPLRPGVKLPDVDLDLTAQLDDVASDKLLPGRSLRGDGLTLRLDNETLSIAGPVTVDGVRATGSWRQPLRGGEGGTVTADVAITPQALRAFGIGLPDGMLSGSGIGKLEVVLARGTPPRFALTSDLAGLGLSIPQLGWRLAERAGGQFRIAGRATQPATIDSLSLQGGGLDAAGDLTLRPGGGLDTLRLERLRLGDWLDISARLRGRGAGLPPAVEVLGGRADMRSATLGGGGGGGSGRGGAPLSIALDRLQVSQTIALDRFAGQFDTTGGLRGAFTARVGGTAPITGEVLPQPGGRSAFRIRGEDAGDILRAAGILKRVQDGTFALDLGPVAGQPGTFDGLLTVRGTRLQGGSAITGLLDAISIVGILDQMNGPGIYFDEVEARFRLDPRRVTVSRSSAVGPSMGISLDGYYDLASGQMDMQGVLSPVYLLNGIGQIFSRRGEGLIGFNFTMTGPAASPRIAVNPLSVFTPGMFRDIFRRPPPRLSQ</sequence>
<gene>
    <name evidence="2" type="ORF">KB874_07370</name>
</gene>
<keyword evidence="1" id="KW-0472">Membrane</keyword>
<accession>A0A8J7WDZ4</accession>
<evidence type="ECO:0000256" key="1">
    <source>
        <dbReference type="SAM" id="Phobius"/>
    </source>
</evidence>
<name>A0A8J7WDZ4_9RHOB</name>
<dbReference type="EMBL" id="JAGTUU010000003">
    <property type="protein sequence ID" value="MBS0123951.1"/>
    <property type="molecule type" value="Genomic_DNA"/>
</dbReference>
<proteinExistence type="predicted"/>
<dbReference type="Proteomes" id="UP000681356">
    <property type="component" value="Unassembled WGS sequence"/>
</dbReference>
<protein>
    <recommendedName>
        <fullName evidence="4">AsmA-like C-terminal domain-containing protein</fullName>
    </recommendedName>
</protein>
<feature type="transmembrane region" description="Helical" evidence="1">
    <location>
        <begin position="21"/>
        <end position="41"/>
    </location>
</feature>
<evidence type="ECO:0000313" key="3">
    <source>
        <dbReference type="Proteomes" id="UP000681356"/>
    </source>
</evidence>
<comment type="caution">
    <text evidence="2">The sequence shown here is derived from an EMBL/GenBank/DDBJ whole genome shotgun (WGS) entry which is preliminary data.</text>
</comment>